<sequence>MPELTTFSIVARCPRTGDLGVAVATAVPAVGGLCPFVASGVGAVSTQSWVNPYLAIDALAAMAGGASGPDALAAVLGDDAGRALRQVGVVDAAGRAASHTGADCTPYAGHRLGDGMAVQGNMLTGPETLDAMARAFADAAEADLPERLMRALEAGDAAGGDKRGKQSAALKIHGTEAYPSLDLRVDEHAAPVTELRRVLEIARHQLVPFVAGMPRRGQPAAGLPADTAAMLLRPPPGRPGGGGSLPEPRA</sequence>
<dbReference type="Gene3D" id="3.60.20.10">
    <property type="entry name" value="Glutamine Phosphoribosylpyrophosphate, subunit 1, domain 1"/>
    <property type="match status" value="1"/>
</dbReference>
<dbReference type="EMBL" id="BPQH01000035">
    <property type="protein sequence ID" value="GJD53720.1"/>
    <property type="molecule type" value="Genomic_DNA"/>
</dbReference>
<protein>
    <recommendedName>
        <fullName evidence="4">DUF1028 domain-containing protein</fullName>
    </recommendedName>
</protein>
<dbReference type="Proteomes" id="UP001055167">
    <property type="component" value="Unassembled WGS sequence"/>
</dbReference>
<dbReference type="RefSeq" id="WP_128563584.1">
    <property type="nucleotide sequence ID" value="NZ_BPQH01000035.1"/>
</dbReference>
<reference evidence="2" key="1">
    <citation type="journal article" date="2021" name="Front. Microbiol.">
        <title>Comprehensive Comparative Genomics and Phenotyping of Methylobacterium Species.</title>
        <authorList>
            <person name="Alessa O."/>
            <person name="Ogura Y."/>
            <person name="Fujitani Y."/>
            <person name="Takami H."/>
            <person name="Hayashi T."/>
            <person name="Sahin N."/>
            <person name="Tani A."/>
        </authorList>
    </citation>
    <scope>NUCLEOTIDE SEQUENCE</scope>
    <source>
        <strain evidence="2">KCTC 52305</strain>
    </source>
</reference>
<evidence type="ECO:0000313" key="3">
    <source>
        <dbReference type="Proteomes" id="UP001055167"/>
    </source>
</evidence>
<keyword evidence="3" id="KW-1185">Reference proteome</keyword>
<evidence type="ECO:0000256" key="1">
    <source>
        <dbReference type="SAM" id="MobiDB-lite"/>
    </source>
</evidence>
<organism evidence="2 3">
    <name type="scientific">Methylobacterium crusticola</name>
    <dbReference type="NCBI Taxonomy" id="1697972"/>
    <lineage>
        <taxon>Bacteria</taxon>
        <taxon>Pseudomonadati</taxon>
        <taxon>Pseudomonadota</taxon>
        <taxon>Alphaproteobacteria</taxon>
        <taxon>Hyphomicrobiales</taxon>
        <taxon>Methylobacteriaceae</taxon>
        <taxon>Methylobacterium</taxon>
    </lineage>
</organism>
<accession>A0ABQ4R984</accession>
<dbReference type="Pfam" id="PF06267">
    <property type="entry name" value="DUF1028"/>
    <property type="match status" value="1"/>
</dbReference>
<dbReference type="InterPro" id="IPR010430">
    <property type="entry name" value="DUF1028"/>
</dbReference>
<dbReference type="PANTHER" id="PTHR39328:SF1">
    <property type="entry name" value="BLL2871 PROTEIN"/>
    <property type="match status" value="1"/>
</dbReference>
<name>A0ABQ4R984_9HYPH</name>
<evidence type="ECO:0008006" key="4">
    <source>
        <dbReference type="Google" id="ProtNLM"/>
    </source>
</evidence>
<feature type="region of interest" description="Disordered" evidence="1">
    <location>
        <begin position="229"/>
        <end position="250"/>
    </location>
</feature>
<proteinExistence type="predicted"/>
<evidence type="ECO:0000313" key="2">
    <source>
        <dbReference type="EMBL" id="GJD53720.1"/>
    </source>
</evidence>
<comment type="caution">
    <text evidence="2">The sequence shown here is derived from an EMBL/GenBank/DDBJ whole genome shotgun (WGS) entry which is preliminary data.</text>
</comment>
<gene>
    <name evidence="2" type="ORF">OPKNFCMD_6498</name>
</gene>
<reference evidence="2" key="2">
    <citation type="submission" date="2021-08" db="EMBL/GenBank/DDBJ databases">
        <authorList>
            <person name="Tani A."/>
            <person name="Ola A."/>
            <person name="Ogura Y."/>
            <person name="Katsura K."/>
            <person name="Hayashi T."/>
        </authorList>
    </citation>
    <scope>NUCLEOTIDE SEQUENCE</scope>
    <source>
        <strain evidence="2">KCTC 52305</strain>
    </source>
</reference>
<dbReference type="PANTHER" id="PTHR39328">
    <property type="entry name" value="BLL2871 PROTEIN"/>
    <property type="match status" value="1"/>
</dbReference>
<dbReference type="SUPFAM" id="SSF56235">
    <property type="entry name" value="N-terminal nucleophile aminohydrolases (Ntn hydrolases)"/>
    <property type="match status" value="1"/>
</dbReference>
<dbReference type="InterPro" id="IPR029055">
    <property type="entry name" value="Ntn_hydrolases_N"/>
</dbReference>